<evidence type="ECO:0000256" key="13">
    <source>
        <dbReference type="ARBA" id="ARBA00022989"/>
    </source>
</evidence>
<dbReference type="SUPFAM" id="SSF52540">
    <property type="entry name" value="P-loop containing nucleoside triphosphate hydrolases"/>
    <property type="match status" value="1"/>
</dbReference>
<dbReference type="Proteomes" id="UP000252139">
    <property type="component" value="Unassembled WGS sequence"/>
</dbReference>
<gene>
    <name evidence="18" type="primary">GIMAP8</name>
    <name evidence="18" type="ORF">CU097_015864</name>
</gene>
<comment type="subcellular location">
    <subcellularLocation>
        <location evidence="2">Membrane</location>
        <topology evidence="2">Single-pass membrane protein</topology>
    </subcellularLocation>
    <subcellularLocation>
        <location evidence="16">Plastid</location>
        <location evidence="16">Chloroplast outer membrane</location>
    </subcellularLocation>
</comment>
<dbReference type="PANTHER" id="PTHR10903:SF135">
    <property type="entry name" value="TRANSLOCASE OF CHLOROPLAST 120, CHLOROPLASTIC-RELATED"/>
    <property type="match status" value="1"/>
</dbReference>
<evidence type="ECO:0000256" key="3">
    <source>
        <dbReference type="ARBA" id="ARBA00022448"/>
    </source>
</evidence>
<evidence type="ECO:0000259" key="17">
    <source>
        <dbReference type="Pfam" id="PF04548"/>
    </source>
</evidence>
<dbReference type="GO" id="GO:0046872">
    <property type="term" value="F:metal ion binding"/>
    <property type="evidence" value="ECO:0007669"/>
    <property type="project" value="UniProtKB-KW"/>
</dbReference>
<evidence type="ECO:0000256" key="15">
    <source>
        <dbReference type="ARBA" id="ARBA00023136"/>
    </source>
</evidence>
<comment type="caution">
    <text evidence="18">The sequence shown here is derived from an EMBL/GenBank/DDBJ whole genome shotgun (WGS) entry which is preliminary data.</text>
</comment>
<organism evidence="18 19">
    <name type="scientific">Rhizopus azygosporus</name>
    <name type="common">Rhizopus microsporus var. azygosporus</name>
    <dbReference type="NCBI Taxonomy" id="86630"/>
    <lineage>
        <taxon>Eukaryota</taxon>
        <taxon>Fungi</taxon>
        <taxon>Fungi incertae sedis</taxon>
        <taxon>Mucoromycota</taxon>
        <taxon>Mucoromycotina</taxon>
        <taxon>Mucoromycetes</taxon>
        <taxon>Mucorales</taxon>
        <taxon>Mucorineae</taxon>
        <taxon>Rhizopodaceae</taxon>
        <taxon>Rhizopus</taxon>
    </lineage>
</organism>
<evidence type="ECO:0000256" key="8">
    <source>
        <dbReference type="ARBA" id="ARBA00022741"/>
    </source>
</evidence>
<keyword evidence="13" id="KW-1133">Transmembrane helix</keyword>
<dbReference type="AlphaFoldDB" id="A0A367KFQ1"/>
<accession>A0A367KFQ1</accession>
<name>A0A367KFQ1_RHIAZ</name>
<reference evidence="18 19" key="1">
    <citation type="journal article" date="2018" name="G3 (Bethesda)">
        <title>Phylogenetic and Phylogenomic Definition of Rhizopus Species.</title>
        <authorList>
            <person name="Gryganskyi A.P."/>
            <person name="Golan J."/>
            <person name="Dolatabadi S."/>
            <person name="Mondo S."/>
            <person name="Robb S."/>
            <person name="Idnurm A."/>
            <person name="Muszewska A."/>
            <person name="Steczkiewicz K."/>
            <person name="Masonjones S."/>
            <person name="Liao H.L."/>
            <person name="Gajdeczka M.T."/>
            <person name="Anike F."/>
            <person name="Vuek A."/>
            <person name="Anishchenko I.M."/>
            <person name="Voigt K."/>
            <person name="de Hoog G.S."/>
            <person name="Smith M.E."/>
            <person name="Heitman J."/>
            <person name="Vilgalys R."/>
            <person name="Stajich J.E."/>
        </authorList>
    </citation>
    <scope>NUCLEOTIDE SEQUENCE [LARGE SCALE GENOMIC DNA]</scope>
    <source>
        <strain evidence="18 19">CBS 357.93</strain>
    </source>
</reference>
<keyword evidence="10" id="KW-1002">Plastid outer membrane</keyword>
<dbReference type="GO" id="GO:0016787">
    <property type="term" value="F:hydrolase activity"/>
    <property type="evidence" value="ECO:0007669"/>
    <property type="project" value="UniProtKB-KW"/>
</dbReference>
<keyword evidence="8" id="KW-0547">Nucleotide-binding</keyword>
<dbReference type="Pfam" id="PF04548">
    <property type="entry name" value="AIG1"/>
    <property type="match status" value="1"/>
</dbReference>
<dbReference type="InterPro" id="IPR045058">
    <property type="entry name" value="GIMA/IAN/Toc"/>
</dbReference>
<evidence type="ECO:0000256" key="11">
    <source>
        <dbReference type="ARBA" id="ARBA00022842"/>
    </source>
</evidence>
<dbReference type="InterPro" id="IPR006703">
    <property type="entry name" value="G_AIG1"/>
</dbReference>
<dbReference type="GO" id="GO:0005525">
    <property type="term" value="F:GTP binding"/>
    <property type="evidence" value="ECO:0007669"/>
    <property type="project" value="UniProtKB-KW"/>
</dbReference>
<comment type="cofactor">
    <cofactor evidence="1">
        <name>Mg(2+)</name>
        <dbReference type="ChEBI" id="CHEBI:18420"/>
    </cofactor>
</comment>
<protein>
    <submittedName>
        <fullName evidence="18">GTPase, IMAP member 8</fullName>
    </submittedName>
</protein>
<sequence>MAINFRLYQPISGYEPLPITTTTKDEERVFCIEPNRDPLQHFVLLPIGKTGAGKSSLLNTIFDDDLFKAKAGARSVTDRISERTGIWAIDDDVKKIITAADTPGLGDSMHRDQQFQVAFRDYIQDVGHRLGIDAFLLVFQYDSPLNSVMSILEGFHKLMDIFKPKNWWNHVILVFTRVDYYPNLKFPPTVLHKKQSISEVLIPSIQKKYGLDQPPKYAFMSSKPRQCSHAKKGMCDCSAILKYHTDQMKTLKSRISAVLVENEGERWRPLCDV</sequence>
<keyword evidence="11" id="KW-0460">Magnesium</keyword>
<evidence type="ECO:0000256" key="6">
    <source>
        <dbReference type="ARBA" id="ARBA00022692"/>
    </source>
</evidence>
<dbReference type="EMBL" id="PJQL01000027">
    <property type="protein sequence ID" value="RCI01063.1"/>
    <property type="molecule type" value="Genomic_DNA"/>
</dbReference>
<evidence type="ECO:0000256" key="10">
    <source>
        <dbReference type="ARBA" id="ARBA00022805"/>
    </source>
</evidence>
<dbReference type="InterPro" id="IPR027417">
    <property type="entry name" value="P-loop_NTPase"/>
</dbReference>
<dbReference type="GO" id="GO:0016020">
    <property type="term" value="C:membrane"/>
    <property type="evidence" value="ECO:0007669"/>
    <property type="project" value="UniProtKB-SubCell"/>
</dbReference>
<feature type="domain" description="AIG1-type G" evidence="17">
    <location>
        <begin position="45"/>
        <end position="184"/>
    </location>
</feature>
<evidence type="ECO:0000256" key="1">
    <source>
        <dbReference type="ARBA" id="ARBA00001946"/>
    </source>
</evidence>
<keyword evidence="19" id="KW-1185">Reference proteome</keyword>
<dbReference type="Gene3D" id="3.40.50.300">
    <property type="entry name" value="P-loop containing nucleotide triphosphate hydrolases"/>
    <property type="match status" value="1"/>
</dbReference>
<keyword evidence="6" id="KW-0812">Transmembrane</keyword>
<evidence type="ECO:0000256" key="14">
    <source>
        <dbReference type="ARBA" id="ARBA00023134"/>
    </source>
</evidence>
<keyword evidence="12" id="KW-0653">Protein transport</keyword>
<evidence type="ECO:0000256" key="2">
    <source>
        <dbReference type="ARBA" id="ARBA00004167"/>
    </source>
</evidence>
<dbReference type="PANTHER" id="PTHR10903">
    <property type="entry name" value="GTPASE, IMAP FAMILY MEMBER-RELATED"/>
    <property type="match status" value="1"/>
</dbReference>
<keyword evidence="5" id="KW-0934">Plastid</keyword>
<dbReference type="STRING" id="86630.A0A367KFQ1"/>
<evidence type="ECO:0000313" key="19">
    <source>
        <dbReference type="Proteomes" id="UP000252139"/>
    </source>
</evidence>
<evidence type="ECO:0000256" key="5">
    <source>
        <dbReference type="ARBA" id="ARBA00022640"/>
    </source>
</evidence>
<proteinExistence type="predicted"/>
<keyword evidence="4" id="KW-0150">Chloroplast</keyword>
<dbReference type="OrthoDB" id="8954335at2759"/>
<keyword evidence="9" id="KW-0378">Hydrolase</keyword>
<evidence type="ECO:0000256" key="12">
    <source>
        <dbReference type="ARBA" id="ARBA00022927"/>
    </source>
</evidence>
<evidence type="ECO:0000256" key="4">
    <source>
        <dbReference type="ARBA" id="ARBA00022528"/>
    </source>
</evidence>
<keyword evidence="15" id="KW-0472">Membrane</keyword>
<evidence type="ECO:0000256" key="7">
    <source>
        <dbReference type="ARBA" id="ARBA00022723"/>
    </source>
</evidence>
<keyword evidence="14" id="KW-0342">GTP-binding</keyword>
<evidence type="ECO:0000256" key="9">
    <source>
        <dbReference type="ARBA" id="ARBA00022801"/>
    </source>
</evidence>
<keyword evidence="3" id="KW-0813">Transport</keyword>
<keyword evidence="7" id="KW-0479">Metal-binding</keyword>
<evidence type="ECO:0000313" key="18">
    <source>
        <dbReference type="EMBL" id="RCI01063.1"/>
    </source>
</evidence>
<evidence type="ECO:0000256" key="16">
    <source>
        <dbReference type="ARBA" id="ARBA00024013"/>
    </source>
</evidence>
<dbReference type="GO" id="GO:0015031">
    <property type="term" value="P:protein transport"/>
    <property type="evidence" value="ECO:0007669"/>
    <property type="project" value="UniProtKB-KW"/>
</dbReference>